<keyword evidence="3" id="KW-1185">Reference proteome</keyword>
<feature type="transmembrane region" description="Helical" evidence="1">
    <location>
        <begin position="217"/>
        <end position="235"/>
    </location>
</feature>
<dbReference type="RefSeq" id="WP_044347866.1">
    <property type="nucleotide sequence ID" value="NZ_AZAC01000010.1"/>
</dbReference>
<keyword evidence="1" id="KW-0812">Transmembrane</keyword>
<dbReference type="Proteomes" id="UP000032233">
    <property type="component" value="Unassembled WGS sequence"/>
</dbReference>
<gene>
    <name evidence="2" type="ORF">X474_08485</name>
</gene>
<comment type="caution">
    <text evidence="2">The sequence shown here is derived from an EMBL/GenBank/DDBJ whole genome shotgun (WGS) entry which is preliminary data.</text>
</comment>
<name>A0A0D2J931_9BACT</name>
<reference evidence="2 3" key="1">
    <citation type="submission" date="2013-11" db="EMBL/GenBank/DDBJ databases">
        <title>Metagenomic analysis of a methanogenic consortium involved in long chain n-alkane degradation.</title>
        <authorList>
            <person name="Davidova I.A."/>
            <person name="Callaghan A.V."/>
            <person name="Wawrik B."/>
            <person name="Pruitt S."/>
            <person name="Marks C."/>
            <person name="Duncan K.E."/>
            <person name="Suflita J.M."/>
        </authorList>
    </citation>
    <scope>NUCLEOTIDE SEQUENCE [LARGE SCALE GENOMIC DNA]</scope>
    <source>
        <strain evidence="2 3">SPR</strain>
    </source>
</reference>
<evidence type="ECO:0000256" key="1">
    <source>
        <dbReference type="SAM" id="Phobius"/>
    </source>
</evidence>
<evidence type="ECO:0000313" key="3">
    <source>
        <dbReference type="Proteomes" id="UP000032233"/>
    </source>
</evidence>
<protein>
    <submittedName>
        <fullName evidence="2">Uncharacterized protein</fullName>
    </submittedName>
</protein>
<dbReference type="EMBL" id="AZAC01000010">
    <property type="protein sequence ID" value="KIX14674.1"/>
    <property type="molecule type" value="Genomic_DNA"/>
</dbReference>
<proteinExistence type="predicted"/>
<sequence>MNIEDFESLMRALAKWVANETLDLNLINQPDTRGYVSLQEFDYENYLETNQQLNQDDLLSAAKKLAEMEYLQISDACDTDVRATKTCVADAFPNDQKYKDFRPDESFLNPPQANNDSGLTFREGDILKTACLTTGTFDPRAYADERTLRRKDINQVVRKLYSKGLIKPSSISGGPDFLEFGCQVTDLGRSIYAKYKVKNSEIRDNLKGNFVKNYKEIIYILAAIFTIIAGVIVIYEFCLS</sequence>
<accession>A0A0D2J931</accession>
<evidence type="ECO:0000313" key="2">
    <source>
        <dbReference type="EMBL" id="KIX14674.1"/>
    </source>
</evidence>
<dbReference type="InParanoid" id="A0A0D2J931"/>
<dbReference type="AlphaFoldDB" id="A0A0D2J931"/>
<organism evidence="2 3">
    <name type="scientific">Dethiosulfatarculus sandiegensis</name>
    <dbReference type="NCBI Taxonomy" id="1429043"/>
    <lineage>
        <taxon>Bacteria</taxon>
        <taxon>Pseudomonadati</taxon>
        <taxon>Thermodesulfobacteriota</taxon>
        <taxon>Desulfarculia</taxon>
        <taxon>Desulfarculales</taxon>
        <taxon>Desulfarculaceae</taxon>
        <taxon>Dethiosulfatarculus</taxon>
    </lineage>
</organism>
<keyword evidence="1" id="KW-1133">Transmembrane helix</keyword>
<keyword evidence="1" id="KW-0472">Membrane</keyword>